<evidence type="ECO:0000313" key="2">
    <source>
        <dbReference type="Proteomes" id="UP000887565"/>
    </source>
</evidence>
<organism evidence="2 3">
    <name type="scientific">Romanomermis culicivorax</name>
    <name type="common">Nematode worm</name>
    <dbReference type="NCBI Taxonomy" id="13658"/>
    <lineage>
        <taxon>Eukaryota</taxon>
        <taxon>Metazoa</taxon>
        <taxon>Ecdysozoa</taxon>
        <taxon>Nematoda</taxon>
        <taxon>Enoplea</taxon>
        <taxon>Dorylaimia</taxon>
        <taxon>Mermithida</taxon>
        <taxon>Mermithoidea</taxon>
        <taxon>Mermithidae</taxon>
        <taxon>Romanomermis</taxon>
    </lineage>
</organism>
<feature type="domain" description="Nucleoside phosphorylase" evidence="1">
    <location>
        <begin position="86"/>
        <end position="222"/>
    </location>
</feature>
<dbReference type="PANTHER" id="PTHR43691:SF11">
    <property type="entry name" value="FI09636P-RELATED"/>
    <property type="match status" value="1"/>
</dbReference>
<dbReference type="WBParaSite" id="nRc.2.0.1.t30871-RA">
    <property type="protein sequence ID" value="nRc.2.0.1.t30871-RA"/>
    <property type="gene ID" value="nRc.2.0.1.g30871"/>
</dbReference>
<reference evidence="3" key="1">
    <citation type="submission" date="2022-11" db="UniProtKB">
        <authorList>
            <consortium name="WormBaseParasite"/>
        </authorList>
    </citation>
    <scope>IDENTIFICATION</scope>
</reference>
<dbReference type="SUPFAM" id="SSF53167">
    <property type="entry name" value="Purine and uridine phosphorylases"/>
    <property type="match status" value="1"/>
</dbReference>
<dbReference type="AlphaFoldDB" id="A0A915JX19"/>
<evidence type="ECO:0000313" key="3">
    <source>
        <dbReference type="WBParaSite" id="nRc.2.0.1.t30871-RA"/>
    </source>
</evidence>
<dbReference type="GO" id="GO:0004850">
    <property type="term" value="F:uridine phosphorylase activity"/>
    <property type="evidence" value="ECO:0007669"/>
    <property type="project" value="TreeGrafter"/>
</dbReference>
<sequence length="233" mass="26065">MASCNVLYHEQKKKKLDDKEENGRNVNKLLVQYTPKNLDSRGISSFVEALQLLSWLSWLEHLDGSRKVLGPCPGSSLAFKEDKFACGKRVKHEVHFDQKLIENLSEIAKKSGIPFAVGKTLSCDDFYEAQGRLDGAFCMFDQQEKLEFMNKIHHLGVRNIEMEATAFSAMTTRAGHKLYGFPLGAVVCVTLVNRLLNDQVTSSHETLKSWEESPCKIVASLIKESLSTAAGKL</sequence>
<keyword evidence="2" id="KW-1185">Reference proteome</keyword>
<protein>
    <submittedName>
        <fullName evidence="3">Nucleoside phosphorylase domain-containing protein</fullName>
    </submittedName>
</protein>
<dbReference type="GO" id="GO:0005829">
    <property type="term" value="C:cytosol"/>
    <property type="evidence" value="ECO:0007669"/>
    <property type="project" value="TreeGrafter"/>
</dbReference>
<proteinExistence type="predicted"/>
<dbReference type="Gene3D" id="3.40.50.1580">
    <property type="entry name" value="Nucleoside phosphorylase domain"/>
    <property type="match status" value="1"/>
</dbReference>
<dbReference type="PANTHER" id="PTHR43691">
    <property type="entry name" value="URIDINE PHOSPHORYLASE"/>
    <property type="match status" value="1"/>
</dbReference>
<dbReference type="Pfam" id="PF01048">
    <property type="entry name" value="PNP_UDP_1"/>
    <property type="match status" value="1"/>
</dbReference>
<dbReference type="GO" id="GO:0006218">
    <property type="term" value="P:uridine catabolic process"/>
    <property type="evidence" value="ECO:0007669"/>
    <property type="project" value="TreeGrafter"/>
</dbReference>
<name>A0A915JX19_ROMCU</name>
<dbReference type="InterPro" id="IPR000845">
    <property type="entry name" value="Nucleoside_phosphorylase_d"/>
</dbReference>
<dbReference type="InterPro" id="IPR035994">
    <property type="entry name" value="Nucleoside_phosphorylase_sf"/>
</dbReference>
<dbReference type="Proteomes" id="UP000887565">
    <property type="component" value="Unplaced"/>
</dbReference>
<accession>A0A915JX19</accession>
<evidence type="ECO:0000259" key="1">
    <source>
        <dbReference type="Pfam" id="PF01048"/>
    </source>
</evidence>